<evidence type="ECO:0000313" key="2">
    <source>
        <dbReference type="Proteomes" id="UP001605036"/>
    </source>
</evidence>
<accession>A0ABD1XKJ1</accession>
<evidence type="ECO:0000313" key="1">
    <source>
        <dbReference type="EMBL" id="KAL2609310.1"/>
    </source>
</evidence>
<proteinExistence type="predicted"/>
<protein>
    <submittedName>
        <fullName evidence="1">Uncharacterized protein</fullName>
    </submittedName>
</protein>
<keyword evidence="2" id="KW-1185">Reference proteome</keyword>
<organism evidence="1 2">
    <name type="scientific">Riccia fluitans</name>
    <dbReference type="NCBI Taxonomy" id="41844"/>
    <lineage>
        <taxon>Eukaryota</taxon>
        <taxon>Viridiplantae</taxon>
        <taxon>Streptophyta</taxon>
        <taxon>Embryophyta</taxon>
        <taxon>Marchantiophyta</taxon>
        <taxon>Marchantiopsida</taxon>
        <taxon>Marchantiidae</taxon>
        <taxon>Marchantiales</taxon>
        <taxon>Ricciaceae</taxon>
        <taxon>Riccia</taxon>
    </lineage>
</organism>
<dbReference type="AlphaFoldDB" id="A0ABD1XKJ1"/>
<reference evidence="1 2" key="1">
    <citation type="submission" date="2024-09" db="EMBL/GenBank/DDBJ databases">
        <title>Chromosome-scale assembly of Riccia fluitans.</title>
        <authorList>
            <person name="Paukszto L."/>
            <person name="Sawicki J."/>
            <person name="Karawczyk K."/>
            <person name="Piernik-Szablinska J."/>
            <person name="Szczecinska M."/>
            <person name="Mazdziarz M."/>
        </authorList>
    </citation>
    <scope>NUCLEOTIDE SEQUENCE [LARGE SCALE GENOMIC DNA]</scope>
    <source>
        <strain evidence="1">Rf_01</strain>
        <tissue evidence="1">Aerial parts of the thallus</tissue>
    </source>
</reference>
<gene>
    <name evidence="1" type="ORF">R1flu_027883</name>
</gene>
<sequence>MFPHHSLAHGPVQYPVPEGFGCVERYTEQGEHLTGTVPSRLMEWYLSQVSAGFAYLCRVLQESGDLMEKYAESPGSEFSLGFSSPAREDRAERSSLLQTVVLRLEWSGRIHEYVERLEMPTYDLNSRSRGTEREIEI</sequence>
<dbReference type="EMBL" id="JBHFFA010000008">
    <property type="protein sequence ID" value="KAL2609310.1"/>
    <property type="molecule type" value="Genomic_DNA"/>
</dbReference>
<dbReference type="Proteomes" id="UP001605036">
    <property type="component" value="Unassembled WGS sequence"/>
</dbReference>
<comment type="caution">
    <text evidence="1">The sequence shown here is derived from an EMBL/GenBank/DDBJ whole genome shotgun (WGS) entry which is preliminary data.</text>
</comment>
<name>A0ABD1XKJ1_9MARC</name>